<evidence type="ECO:0000313" key="3">
    <source>
        <dbReference type="EMBL" id="AUT62698.1"/>
    </source>
</evidence>
<dbReference type="PROSITE" id="PS51819">
    <property type="entry name" value="VOC"/>
    <property type="match status" value="1"/>
</dbReference>
<dbReference type="PANTHER" id="PTHR21366:SF14">
    <property type="entry name" value="GLYOXALASE DOMAIN-CONTAINING PROTEIN 5"/>
    <property type="match status" value="1"/>
</dbReference>
<feature type="domain" description="VOC" evidence="2">
    <location>
        <begin position="6"/>
        <end position="132"/>
    </location>
</feature>
<accession>A0A2I8ETC6</accession>
<dbReference type="InterPro" id="IPR004360">
    <property type="entry name" value="Glyas_Fos-R_dOase_dom"/>
</dbReference>
<dbReference type="InterPro" id="IPR037523">
    <property type="entry name" value="VOC_core"/>
</dbReference>
<feature type="region of interest" description="Disordered" evidence="1">
    <location>
        <begin position="103"/>
        <end position="123"/>
    </location>
</feature>
<reference evidence="3 4" key="1">
    <citation type="submission" date="2018-01" db="EMBL/GenBank/DDBJ databases">
        <title>Species boundaries and ecological features among Paraburkholderia terrae DSMZ17804T, P. hospita DSMZ17164T and P. caribensis DSMZ13236T.</title>
        <authorList>
            <person name="Pratama A.A."/>
        </authorList>
    </citation>
    <scope>NUCLEOTIDE SEQUENCE [LARGE SCALE GENOMIC DNA]</scope>
    <source>
        <strain evidence="3 4">DSM 17804</strain>
    </source>
</reference>
<dbReference type="KEGG" id="pter:C2L65_24155"/>
<dbReference type="PANTHER" id="PTHR21366">
    <property type="entry name" value="GLYOXALASE FAMILY PROTEIN"/>
    <property type="match status" value="1"/>
</dbReference>
<sequence length="133" mass="14106">MTGITGIDHVAITVDDLMSTFAFYRDLFGAEVVAEHSVDGNLLVRQVALGGAVLSIHQRGNNVRLVAEHPTPGAADICFRWSGTIGEALDLLKSKNIAVLEGPTPRKTADGKPGHSIFSKDPDGNLLELMAAD</sequence>
<organism evidence="3 4">
    <name type="scientific">Paraburkholderia terrae</name>
    <dbReference type="NCBI Taxonomy" id="311230"/>
    <lineage>
        <taxon>Bacteria</taxon>
        <taxon>Pseudomonadati</taxon>
        <taxon>Pseudomonadota</taxon>
        <taxon>Betaproteobacteria</taxon>
        <taxon>Burkholderiales</taxon>
        <taxon>Burkholderiaceae</taxon>
        <taxon>Paraburkholderia</taxon>
    </lineage>
</organism>
<dbReference type="InterPro" id="IPR029068">
    <property type="entry name" value="Glyas_Bleomycin-R_OHBP_Dase"/>
</dbReference>
<protein>
    <submittedName>
        <fullName evidence="3">Glyoxalase</fullName>
    </submittedName>
</protein>
<evidence type="ECO:0000259" key="2">
    <source>
        <dbReference type="PROSITE" id="PS51819"/>
    </source>
</evidence>
<dbReference type="SUPFAM" id="SSF54593">
    <property type="entry name" value="Glyoxalase/Bleomycin resistance protein/Dihydroxybiphenyl dioxygenase"/>
    <property type="match status" value="1"/>
</dbReference>
<name>A0A2I8ETC6_9BURK</name>
<evidence type="ECO:0000256" key="1">
    <source>
        <dbReference type="SAM" id="MobiDB-lite"/>
    </source>
</evidence>
<dbReference type="Gene3D" id="3.10.180.10">
    <property type="entry name" value="2,3-Dihydroxybiphenyl 1,2-Dioxygenase, domain 1"/>
    <property type="match status" value="1"/>
</dbReference>
<dbReference type="InterPro" id="IPR050383">
    <property type="entry name" value="GlyoxalaseI/FosfomycinResist"/>
</dbReference>
<dbReference type="EMBL" id="CP026112">
    <property type="protein sequence ID" value="AUT62698.1"/>
    <property type="molecule type" value="Genomic_DNA"/>
</dbReference>
<feature type="compositionally biased region" description="Basic and acidic residues" evidence="1">
    <location>
        <begin position="107"/>
        <end position="123"/>
    </location>
</feature>
<dbReference type="Pfam" id="PF00903">
    <property type="entry name" value="Glyoxalase"/>
    <property type="match status" value="1"/>
</dbReference>
<gene>
    <name evidence="3" type="ORF">C2L65_24155</name>
</gene>
<dbReference type="AlphaFoldDB" id="A0A2I8ETC6"/>
<proteinExistence type="predicted"/>
<evidence type="ECO:0000313" key="4">
    <source>
        <dbReference type="Proteomes" id="UP000243502"/>
    </source>
</evidence>
<dbReference type="RefSeq" id="WP_042308993.1">
    <property type="nucleotide sequence ID" value="NZ_CP026112.1"/>
</dbReference>
<dbReference type="Proteomes" id="UP000243502">
    <property type="component" value="Chromosome 2"/>
</dbReference>
<dbReference type="OrthoDB" id="9812656at2"/>